<gene>
    <name evidence="1" type="ORF">EK21DRAFT_58410</name>
</gene>
<protein>
    <submittedName>
        <fullName evidence="1">Uncharacterized protein</fullName>
    </submittedName>
</protein>
<dbReference type="EMBL" id="ML978166">
    <property type="protein sequence ID" value="KAF2033424.1"/>
    <property type="molecule type" value="Genomic_DNA"/>
</dbReference>
<name>A0A9P4HFQ7_9PLEO</name>
<sequence length="376" mass="42207">MCGQHTASHALSLCLENGWLNTDDKFQLNRQRVYNLGQIVITTFETERSVALVCNNLHASGKPRKLGLLEAFKSGLVGLVGSGKDDMIAPPPTATQQLGQLNIPPNSSPKHTQMEVGMYTDTTSLEWKEVLQPGQTYGLRFSKSKDEVWAYYTGDYWSPDDVQPAQKLAVDCEDSTIHFTVRDDPAPPKLFARLAMPQECHLTGNTPFTFVIEYSTDSKDPLTIDKSRSPLSVFEGDLKIVEQLIDCRNADTGEEIGWVGFFGCGDSDPHPSFPSDNDFVEILPDKPWRFECTLENLEHDEDSVRSMLGLEPGQTYKAQIAGYLLSKFPRWQYGRKEDLLSGSDEDKKLRWKIDHDKLGRLSVEQIGEPVVFTVVK</sequence>
<dbReference type="AlphaFoldDB" id="A0A9P4HFQ7"/>
<comment type="caution">
    <text evidence="1">The sequence shown here is derived from an EMBL/GenBank/DDBJ whole genome shotgun (WGS) entry which is preliminary data.</text>
</comment>
<reference evidence="1" key="1">
    <citation type="journal article" date="2020" name="Stud. Mycol.">
        <title>101 Dothideomycetes genomes: a test case for predicting lifestyles and emergence of pathogens.</title>
        <authorList>
            <person name="Haridas S."/>
            <person name="Albert R."/>
            <person name="Binder M."/>
            <person name="Bloem J."/>
            <person name="Labutti K."/>
            <person name="Salamov A."/>
            <person name="Andreopoulos B."/>
            <person name="Baker S."/>
            <person name="Barry K."/>
            <person name="Bills G."/>
            <person name="Bluhm B."/>
            <person name="Cannon C."/>
            <person name="Castanera R."/>
            <person name="Culley D."/>
            <person name="Daum C."/>
            <person name="Ezra D."/>
            <person name="Gonzalez J."/>
            <person name="Henrissat B."/>
            <person name="Kuo A."/>
            <person name="Liang C."/>
            <person name="Lipzen A."/>
            <person name="Lutzoni F."/>
            <person name="Magnuson J."/>
            <person name="Mondo S."/>
            <person name="Nolan M."/>
            <person name="Ohm R."/>
            <person name="Pangilinan J."/>
            <person name="Park H.-J."/>
            <person name="Ramirez L."/>
            <person name="Alfaro M."/>
            <person name="Sun H."/>
            <person name="Tritt A."/>
            <person name="Yoshinaga Y."/>
            <person name="Zwiers L.-H."/>
            <person name="Turgeon B."/>
            <person name="Goodwin S."/>
            <person name="Spatafora J."/>
            <person name="Crous P."/>
            <person name="Grigoriev I."/>
        </authorList>
    </citation>
    <scope>NUCLEOTIDE SEQUENCE</scope>
    <source>
        <strain evidence="1">CBS 110217</strain>
    </source>
</reference>
<dbReference type="Proteomes" id="UP000799777">
    <property type="component" value="Unassembled WGS sequence"/>
</dbReference>
<keyword evidence="2" id="KW-1185">Reference proteome</keyword>
<accession>A0A9P4HFQ7</accession>
<evidence type="ECO:0000313" key="1">
    <source>
        <dbReference type="EMBL" id="KAF2033424.1"/>
    </source>
</evidence>
<dbReference type="OrthoDB" id="3934864at2759"/>
<evidence type="ECO:0000313" key="2">
    <source>
        <dbReference type="Proteomes" id="UP000799777"/>
    </source>
</evidence>
<organism evidence="1 2">
    <name type="scientific">Setomelanomma holmii</name>
    <dbReference type="NCBI Taxonomy" id="210430"/>
    <lineage>
        <taxon>Eukaryota</taxon>
        <taxon>Fungi</taxon>
        <taxon>Dikarya</taxon>
        <taxon>Ascomycota</taxon>
        <taxon>Pezizomycotina</taxon>
        <taxon>Dothideomycetes</taxon>
        <taxon>Pleosporomycetidae</taxon>
        <taxon>Pleosporales</taxon>
        <taxon>Pleosporineae</taxon>
        <taxon>Phaeosphaeriaceae</taxon>
        <taxon>Setomelanomma</taxon>
    </lineage>
</organism>
<proteinExistence type="predicted"/>